<sequence length="36" mass="4271">MSAVKTKESRLERLKNMKKGDILEFMMDHAIFFVLL</sequence>
<gene>
    <name evidence="1" type="ORF">ADUPG1_004632</name>
</gene>
<organism evidence="1 2">
    <name type="scientific">Aduncisulcus paluster</name>
    <dbReference type="NCBI Taxonomy" id="2918883"/>
    <lineage>
        <taxon>Eukaryota</taxon>
        <taxon>Metamonada</taxon>
        <taxon>Carpediemonas-like organisms</taxon>
        <taxon>Aduncisulcus</taxon>
    </lineage>
</organism>
<name>A0ABQ5K341_9EUKA</name>
<evidence type="ECO:0000313" key="2">
    <source>
        <dbReference type="Proteomes" id="UP001057375"/>
    </source>
</evidence>
<reference evidence="1" key="1">
    <citation type="submission" date="2022-03" db="EMBL/GenBank/DDBJ databases">
        <title>Draft genome sequence of Aduncisulcus paluster, a free-living microaerophilic Fornicata.</title>
        <authorList>
            <person name="Yuyama I."/>
            <person name="Kume K."/>
            <person name="Tamura T."/>
            <person name="Inagaki Y."/>
            <person name="Hashimoto T."/>
        </authorList>
    </citation>
    <scope>NUCLEOTIDE SEQUENCE</scope>
    <source>
        <strain evidence="1">NY0171</strain>
    </source>
</reference>
<evidence type="ECO:0000313" key="1">
    <source>
        <dbReference type="EMBL" id="GKT25239.1"/>
    </source>
</evidence>
<accession>A0ABQ5K341</accession>
<protein>
    <submittedName>
        <fullName evidence="1">Uncharacterized protein</fullName>
    </submittedName>
</protein>
<dbReference type="EMBL" id="BQXS01007087">
    <property type="protein sequence ID" value="GKT25239.1"/>
    <property type="molecule type" value="Genomic_DNA"/>
</dbReference>
<feature type="non-terminal residue" evidence="1">
    <location>
        <position position="36"/>
    </location>
</feature>
<comment type="caution">
    <text evidence="1">The sequence shown here is derived from an EMBL/GenBank/DDBJ whole genome shotgun (WGS) entry which is preliminary data.</text>
</comment>
<keyword evidence="2" id="KW-1185">Reference proteome</keyword>
<proteinExistence type="predicted"/>
<dbReference type="Proteomes" id="UP001057375">
    <property type="component" value="Unassembled WGS sequence"/>
</dbReference>